<dbReference type="PANTHER" id="PTHR34846:SF11">
    <property type="entry name" value="4-CARBOXYMUCONOLACTONE DECARBOXYLASE FAMILY PROTEIN (AFU_ORTHOLOGUE AFUA_6G11590)"/>
    <property type="match status" value="1"/>
</dbReference>
<dbReference type="RefSeq" id="WP_248862808.1">
    <property type="nucleotide sequence ID" value="NZ_CP086322.1"/>
</dbReference>
<dbReference type="Proteomes" id="UP000830115">
    <property type="component" value="Chromosome"/>
</dbReference>
<dbReference type="SUPFAM" id="SSF69118">
    <property type="entry name" value="AhpD-like"/>
    <property type="match status" value="1"/>
</dbReference>
<dbReference type="InterPro" id="IPR029032">
    <property type="entry name" value="AhpD-like"/>
</dbReference>
<dbReference type="PANTHER" id="PTHR34846">
    <property type="entry name" value="4-CARBOXYMUCONOLACTONE DECARBOXYLASE FAMILY PROTEIN (AFU_ORTHOLOGUE AFUA_6G11590)"/>
    <property type="match status" value="1"/>
</dbReference>
<organism evidence="1 2">
    <name type="scientific">Streptomyces halobius</name>
    <dbReference type="NCBI Taxonomy" id="2879846"/>
    <lineage>
        <taxon>Bacteria</taxon>
        <taxon>Bacillati</taxon>
        <taxon>Actinomycetota</taxon>
        <taxon>Actinomycetes</taxon>
        <taxon>Kitasatosporales</taxon>
        <taxon>Streptomycetaceae</taxon>
        <taxon>Streptomyces</taxon>
    </lineage>
</organism>
<protein>
    <recommendedName>
        <fullName evidence="3">Carboxymuconolactone decarboxylase family protein</fullName>
    </recommendedName>
</protein>
<dbReference type="Gene3D" id="1.20.1290.10">
    <property type="entry name" value="AhpD-like"/>
    <property type="match status" value="1"/>
</dbReference>
<sequence length="156" mass="16762">MMAHSAGALKPRLELGAAQLTALTLSARQREPAILAAVNAADGGYEWVQHEVTCESVGVTATEREAIRRGDLGALSDADRALVGFAAGIVERPRGDDEDFVPLTKHLSDKEIVEVILVVGYYWTMARITCTLDVDIDKPLGTAVVDSSKQYTAPPR</sequence>
<gene>
    <name evidence="1" type="ORF">K9S39_09150</name>
</gene>
<name>A0ABY4M477_9ACTN</name>
<keyword evidence="2" id="KW-1185">Reference proteome</keyword>
<evidence type="ECO:0000313" key="1">
    <source>
        <dbReference type="EMBL" id="UQA91993.1"/>
    </source>
</evidence>
<evidence type="ECO:0008006" key="3">
    <source>
        <dbReference type="Google" id="ProtNLM"/>
    </source>
</evidence>
<evidence type="ECO:0000313" key="2">
    <source>
        <dbReference type="Proteomes" id="UP000830115"/>
    </source>
</evidence>
<accession>A0ABY4M477</accession>
<reference evidence="1" key="1">
    <citation type="submission" date="2021-10" db="EMBL/GenBank/DDBJ databases">
        <title>Streptomyces nigrumlapis sp.nov.,an antimicrobial producing actinobacterium isolated from Black Gobi rocks.</title>
        <authorList>
            <person name="Wen Y."/>
            <person name="Zhang W."/>
            <person name="Liu X.G."/>
        </authorList>
    </citation>
    <scope>NUCLEOTIDE SEQUENCE</scope>
    <source>
        <strain evidence="1">ST13-2-2</strain>
    </source>
</reference>
<dbReference type="EMBL" id="CP086322">
    <property type="protein sequence ID" value="UQA91993.1"/>
    <property type="molecule type" value="Genomic_DNA"/>
</dbReference>
<proteinExistence type="predicted"/>